<dbReference type="OrthoDB" id="9178023at2"/>
<reference evidence="2 3" key="1">
    <citation type="submission" date="2018-07" db="EMBL/GenBank/DDBJ databases">
        <title>Genomic Encyclopedia of Type Strains, Phase IV (KMG-IV): sequencing the most valuable type-strain genomes for metagenomic binning, comparative biology and taxonomic classification.</title>
        <authorList>
            <person name="Goeker M."/>
        </authorList>
    </citation>
    <scope>NUCLEOTIDE SEQUENCE [LARGE SCALE GENOMIC DNA]</scope>
    <source>
        <strain evidence="2 3">DSM 21352</strain>
    </source>
</reference>
<dbReference type="RefSeq" id="WP_114802053.1">
    <property type="nucleotide sequence ID" value="NZ_QQAV01000001.1"/>
</dbReference>
<dbReference type="Proteomes" id="UP000255265">
    <property type="component" value="Unassembled WGS sequence"/>
</dbReference>
<organism evidence="2 3">
    <name type="scientific">Pseudacidovorax intermedius</name>
    <dbReference type="NCBI Taxonomy" id="433924"/>
    <lineage>
        <taxon>Bacteria</taxon>
        <taxon>Pseudomonadati</taxon>
        <taxon>Pseudomonadota</taxon>
        <taxon>Betaproteobacteria</taxon>
        <taxon>Burkholderiales</taxon>
        <taxon>Comamonadaceae</taxon>
        <taxon>Pseudacidovorax</taxon>
    </lineage>
</organism>
<dbReference type="InterPro" id="IPR024079">
    <property type="entry name" value="MetalloPept_cat_dom_sf"/>
</dbReference>
<dbReference type="Gene3D" id="3.40.390.10">
    <property type="entry name" value="Collagenase (Catalytic Domain)"/>
    <property type="match status" value="1"/>
</dbReference>
<dbReference type="Pfam" id="PF14521">
    <property type="entry name" value="Aspzincin_M35"/>
    <property type="match status" value="1"/>
</dbReference>
<feature type="domain" description="Lysine-specific metallo-endopeptidase" evidence="1">
    <location>
        <begin position="189"/>
        <end position="332"/>
    </location>
</feature>
<dbReference type="GO" id="GO:0004222">
    <property type="term" value="F:metalloendopeptidase activity"/>
    <property type="evidence" value="ECO:0007669"/>
    <property type="project" value="InterPro"/>
</dbReference>
<proteinExistence type="predicted"/>
<accession>A0A370FP26</accession>
<dbReference type="EMBL" id="QQAV01000001">
    <property type="protein sequence ID" value="RDI29487.1"/>
    <property type="molecule type" value="Genomic_DNA"/>
</dbReference>
<sequence>MPYTVNDLYTTRHGELIENLKDGDFPSSTDWVSVISDSRAVVTARGYNTDKYAACESLRSRVKAGAKKSVKPVATMMTAAGVTSLPSAGSKAIPAGVSKRVAALEMLRHLWMVKKSGSHKLWVLSLPEAYKDWPAEALKGKDYDALGHIVNDESSHFSAEDRKHLGQSSQNGLRWIQKAMVVCTSPDKKKHMAILRRWFADANTKDEDLKAVAATLNEGLKGMAASIRSNFLLIADMPKDRGSDSSRRTNAFVFSNEAIDVIYVEGAFFGKNDTFQGLKNWTRIVVHELSHRVAKTADHRYRHHAKGLKPDAADPNFTGAKAQANADSWAMFCMDCAGEMTKGDYTKVQVSE</sequence>
<dbReference type="SUPFAM" id="SSF55486">
    <property type="entry name" value="Metalloproteases ('zincins'), catalytic domain"/>
    <property type="match status" value="1"/>
</dbReference>
<comment type="caution">
    <text evidence="2">The sequence shown here is derived from an EMBL/GenBank/DDBJ whole genome shotgun (WGS) entry which is preliminary data.</text>
</comment>
<evidence type="ECO:0000259" key="1">
    <source>
        <dbReference type="Pfam" id="PF14521"/>
    </source>
</evidence>
<evidence type="ECO:0000313" key="3">
    <source>
        <dbReference type="Proteomes" id="UP000255265"/>
    </source>
</evidence>
<dbReference type="InterPro" id="IPR029463">
    <property type="entry name" value="Lys_MEP"/>
</dbReference>
<protein>
    <submittedName>
        <fullName evidence="2">Lysine-specific metallo-endopeptidase family protein</fullName>
    </submittedName>
</protein>
<evidence type="ECO:0000313" key="2">
    <source>
        <dbReference type="EMBL" id="RDI29487.1"/>
    </source>
</evidence>
<keyword evidence="3" id="KW-1185">Reference proteome</keyword>
<dbReference type="AlphaFoldDB" id="A0A370FP26"/>
<gene>
    <name evidence="2" type="ORF">DFR41_1011243</name>
</gene>
<name>A0A370FP26_9BURK</name>